<accession>A0A8J5C6H7</accession>
<dbReference type="Pfam" id="PF02493">
    <property type="entry name" value="MORN"/>
    <property type="match status" value="4"/>
</dbReference>
<dbReference type="SUPFAM" id="SSF82185">
    <property type="entry name" value="Histone H3 K4-specific methyltransferase SET7/9 N-terminal domain"/>
    <property type="match status" value="1"/>
</dbReference>
<dbReference type="PANTHER" id="PTHR23084">
    <property type="entry name" value="PHOSPHATIDYLINOSITOL-4-PHOSPHATE 5-KINASE RELATED"/>
    <property type="match status" value="1"/>
</dbReference>
<dbReference type="Proteomes" id="UP000734854">
    <property type="component" value="Unassembled WGS sequence"/>
</dbReference>
<dbReference type="InterPro" id="IPR003409">
    <property type="entry name" value="MORN"/>
</dbReference>
<reference evidence="2 3" key="1">
    <citation type="submission" date="2020-08" db="EMBL/GenBank/DDBJ databases">
        <title>Plant Genome Project.</title>
        <authorList>
            <person name="Zhang R.-G."/>
        </authorList>
    </citation>
    <scope>NUCLEOTIDE SEQUENCE [LARGE SCALE GENOMIC DNA]</scope>
    <source>
        <tissue evidence="2">Rhizome</tissue>
    </source>
</reference>
<dbReference type="PANTHER" id="PTHR23084:SF263">
    <property type="entry name" value="MORN REPEAT-CONTAINING PROTEIN 1"/>
    <property type="match status" value="1"/>
</dbReference>
<dbReference type="EMBL" id="JACMSC010000022">
    <property type="protein sequence ID" value="KAG6468355.1"/>
    <property type="molecule type" value="Genomic_DNA"/>
</dbReference>
<evidence type="ECO:0000313" key="3">
    <source>
        <dbReference type="Proteomes" id="UP000734854"/>
    </source>
</evidence>
<evidence type="ECO:0000313" key="2">
    <source>
        <dbReference type="EMBL" id="KAG6468355.1"/>
    </source>
</evidence>
<sequence length="190" mass="20636">MYTGGFTSSAPHGHGKYLWANGCMYEGDWLRGNPPGRGGSPGYRWAADRKQGFGSKSYANDDYYEGMWHCNLQGVMGVANGETPTSTWVSGAVVSSMAMTPSSGPTATAVSFAFVLSKSQGKEQEKQVFWALAPLTSMSWSNVGDDDNDDYYATTVPPEAIWGVSEQQHVKKVEETIEEVCEHIALRCVG</sequence>
<proteinExistence type="predicted"/>
<name>A0A8J5C6H7_ZINOF</name>
<gene>
    <name evidence="2" type="ORF">ZIOFF_073031</name>
</gene>
<keyword evidence="1" id="KW-0677">Repeat</keyword>
<keyword evidence="3" id="KW-1185">Reference proteome</keyword>
<evidence type="ECO:0000256" key="1">
    <source>
        <dbReference type="ARBA" id="ARBA00022737"/>
    </source>
</evidence>
<dbReference type="GO" id="GO:0016020">
    <property type="term" value="C:membrane"/>
    <property type="evidence" value="ECO:0007669"/>
    <property type="project" value="UniProtKB-ARBA"/>
</dbReference>
<dbReference type="AlphaFoldDB" id="A0A8J5C6H7"/>
<protein>
    <submittedName>
        <fullName evidence="2">Uncharacterized protein</fullName>
    </submittedName>
</protein>
<comment type="caution">
    <text evidence="2">The sequence shown here is derived from an EMBL/GenBank/DDBJ whole genome shotgun (WGS) entry which is preliminary data.</text>
</comment>
<organism evidence="2 3">
    <name type="scientific">Zingiber officinale</name>
    <name type="common">Ginger</name>
    <name type="synonym">Amomum zingiber</name>
    <dbReference type="NCBI Taxonomy" id="94328"/>
    <lineage>
        <taxon>Eukaryota</taxon>
        <taxon>Viridiplantae</taxon>
        <taxon>Streptophyta</taxon>
        <taxon>Embryophyta</taxon>
        <taxon>Tracheophyta</taxon>
        <taxon>Spermatophyta</taxon>
        <taxon>Magnoliopsida</taxon>
        <taxon>Liliopsida</taxon>
        <taxon>Zingiberales</taxon>
        <taxon>Zingiberaceae</taxon>
        <taxon>Zingiber</taxon>
    </lineage>
</organism>